<dbReference type="InterPro" id="IPR036249">
    <property type="entry name" value="Thioredoxin-like_sf"/>
</dbReference>
<dbReference type="RefSeq" id="WP_380188424.1">
    <property type="nucleotide sequence ID" value="NZ_JBHTBQ010000027.1"/>
</dbReference>
<gene>
    <name evidence="3" type="ORF">ACFQNF_13250</name>
</gene>
<evidence type="ECO:0000313" key="4">
    <source>
        <dbReference type="Proteomes" id="UP001596473"/>
    </source>
</evidence>
<reference evidence="4" key="1">
    <citation type="journal article" date="2019" name="Int. J. Syst. Evol. Microbiol.">
        <title>The Global Catalogue of Microorganisms (GCM) 10K type strain sequencing project: providing services to taxonomists for standard genome sequencing and annotation.</title>
        <authorList>
            <consortium name="The Broad Institute Genomics Platform"/>
            <consortium name="The Broad Institute Genome Sequencing Center for Infectious Disease"/>
            <person name="Wu L."/>
            <person name="Ma J."/>
        </authorList>
    </citation>
    <scope>NUCLEOTIDE SEQUENCE [LARGE SCALE GENOMIC DNA]</scope>
    <source>
        <strain evidence="4">CCUG 62945</strain>
    </source>
</reference>
<evidence type="ECO:0000313" key="3">
    <source>
        <dbReference type="EMBL" id="MFC7420829.1"/>
    </source>
</evidence>
<dbReference type="Pfam" id="PF13511">
    <property type="entry name" value="DUF4124"/>
    <property type="match status" value="1"/>
</dbReference>
<dbReference type="Proteomes" id="UP001596473">
    <property type="component" value="Unassembled WGS sequence"/>
</dbReference>
<feature type="chain" id="PRO_5045339180" evidence="1">
    <location>
        <begin position="19"/>
        <end position="155"/>
    </location>
</feature>
<keyword evidence="1" id="KW-0732">Signal</keyword>
<protein>
    <submittedName>
        <fullName evidence="3">DUF4124 domain-containing protein</fullName>
    </submittedName>
</protein>
<organism evidence="3 4">
    <name type="scientific">Iodobacter arcticus</name>
    <dbReference type="NCBI Taxonomy" id="590593"/>
    <lineage>
        <taxon>Bacteria</taxon>
        <taxon>Pseudomonadati</taxon>
        <taxon>Pseudomonadota</taxon>
        <taxon>Betaproteobacteria</taxon>
        <taxon>Neisseriales</taxon>
        <taxon>Chitinibacteraceae</taxon>
        <taxon>Iodobacter</taxon>
    </lineage>
</organism>
<dbReference type="Gene3D" id="3.40.30.10">
    <property type="entry name" value="Glutaredoxin"/>
    <property type="match status" value="1"/>
</dbReference>
<dbReference type="SUPFAM" id="SSF52833">
    <property type="entry name" value="Thioredoxin-like"/>
    <property type="match status" value="1"/>
</dbReference>
<comment type="caution">
    <text evidence="3">The sequence shown here is derived from an EMBL/GenBank/DDBJ whole genome shotgun (WGS) entry which is preliminary data.</text>
</comment>
<dbReference type="EMBL" id="JBHTBQ010000027">
    <property type="protein sequence ID" value="MFC7420829.1"/>
    <property type="molecule type" value="Genomic_DNA"/>
</dbReference>
<evidence type="ECO:0000259" key="2">
    <source>
        <dbReference type="Pfam" id="PF13511"/>
    </source>
</evidence>
<sequence>MKISLLLWVCLLATPAFAAKVYQWRDADGRVFYSDQPAPGQNVRERHIRVQSSAASQPQDQAAMVLYVAPECGKPCSDAVELLDSRKINYELKNPSRSEPQMIEFINLVGSLSVRTPVLVMGKKVLSPWDKLIWSATLNKAGFPVLEKKNASQAK</sequence>
<name>A0ABW2QZ94_9NEIS</name>
<keyword evidence="4" id="KW-1185">Reference proteome</keyword>
<accession>A0ABW2QZ94</accession>
<feature type="signal peptide" evidence="1">
    <location>
        <begin position="1"/>
        <end position="18"/>
    </location>
</feature>
<dbReference type="InterPro" id="IPR025392">
    <property type="entry name" value="DUF4124"/>
</dbReference>
<proteinExistence type="predicted"/>
<evidence type="ECO:0000256" key="1">
    <source>
        <dbReference type="SAM" id="SignalP"/>
    </source>
</evidence>
<feature type="domain" description="DUF4124" evidence="2">
    <location>
        <begin position="10"/>
        <end position="62"/>
    </location>
</feature>